<dbReference type="AlphaFoldDB" id="A0AAD6Z6B3"/>
<reference evidence="2" key="1">
    <citation type="submission" date="2023-03" db="EMBL/GenBank/DDBJ databases">
        <title>Massive genome expansion in bonnet fungi (Mycena s.s.) driven by repeated elements and novel gene families across ecological guilds.</title>
        <authorList>
            <consortium name="Lawrence Berkeley National Laboratory"/>
            <person name="Harder C.B."/>
            <person name="Miyauchi S."/>
            <person name="Viragh M."/>
            <person name="Kuo A."/>
            <person name="Thoen E."/>
            <person name="Andreopoulos B."/>
            <person name="Lu D."/>
            <person name="Skrede I."/>
            <person name="Drula E."/>
            <person name="Henrissat B."/>
            <person name="Morin E."/>
            <person name="Kohler A."/>
            <person name="Barry K."/>
            <person name="LaButti K."/>
            <person name="Morin E."/>
            <person name="Salamov A."/>
            <person name="Lipzen A."/>
            <person name="Mereny Z."/>
            <person name="Hegedus B."/>
            <person name="Baldrian P."/>
            <person name="Stursova M."/>
            <person name="Weitz H."/>
            <person name="Taylor A."/>
            <person name="Grigoriev I.V."/>
            <person name="Nagy L.G."/>
            <person name="Martin F."/>
            <person name="Kauserud H."/>
        </authorList>
    </citation>
    <scope>NUCLEOTIDE SEQUENCE</scope>
    <source>
        <strain evidence="2">CBHHK002</strain>
    </source>
</reference>
<dbReference type="EMBL" id="JARIHO010000082">
    <property type="protein sequence ID" value="KAJ7309341.1"/>
    <property type="molecule type" value="Genomic_DNA"/>
</dbReference>
<comment type="caution">
    <text evidence="2">The sequence shown here is derived from an EMBL/GenBank/DDBJ whole genome shotgun (WGS) entry which is preliminary data.</text>
</comment>
<proteinExistence type="predicted"/>
<feature type="region of interest" description="Disordered" evidence="1">
    <location>
        <begin position="334"/>
        <end position="402"/>
    </location>
</feature>
<evidence type="ECO:0000313" key="3">
    <source>
        <dbReference type="Proteomes" id="UP001218218"/>
    </source>
</evidence>
<dbReference type="Proteomes" id="UP001218218">
    <property type="component" value="Unassembled WGS sequence"/>
</dbReference>
<protein>
    <submittedName>
        <fullName evidence="2">Uncharacterized protein</fullName>
    </submittedName>
</protein>
<organism evidence="2 3">
    <name type="scientific">Mycena albidolilacea</name>
    <dbReference type="NCBI Taxonomy" id="1033008"/>
    <lineage>
        <taxon>Eukaryota</taxon>
        <taxon>Fungi</taxon>
        <taxon>Dikarya</taxon>
        <taxon>Basidiomycota</taxon>
        <taxon>Agaricomycotina</taxon>
        <taxon>Agaricomycetes</taxon>
        <taxon>Agaricomycetidae</taxon>
        <taxon>Agaricales</taxon>
        <taxon>Marasmiineae</taxon>
        <taxon>Mycenaceae</taxon>
        <taxon>Mycena</taxon>
    </lineage>
</organism>
<name>A0AAD6Z6B3_9AGAR</name>
<keyword evidence="3" id="KW-1185">Reference proteome</keyword>
<evidence type="ECO:0000313" key="2">
    <source>
        <dbReference type="EMBL" id="KAJ7309341.1"/>
    </source>
</evidence>
<accession>A0AAD6Z6B3</accession>
<gene>
    <name evidence="2" type="ORF">DFH08DRAFT_974818</name>
</gene>
<sequence>MPSCTGLGVLSSAHLKEARAARAVYHATLEDIARCAGKNMSTVFKAIGGYPKSVQDTNSWNAYQMKYRIERLQLLKTRCLCVEPLMKWHCERTMQVVDNRKADGGGKALMNKAVASLIRQSTAVSSSLNIKVFGLALDCFGDNAIIWGRGTLFQEVFKQHPLPIRRPLIDMKGLFQMTSLYLQNQAETVAAPSMMQPVPITFTRLPMEASKHDALHRQLTALFKMLWKWANSTCKHQLRIENWPAALKEMYPGPGFSLGIITEKENRKEEKRTHISEPDVDDGLESMKIVSWTDKEIELEDPSNVPIVSCDDGTVLLWASAAKSLLAKIKKSKKSSKKKTRVTANASSADNMDDEDEMPPPPPKSGKAKAPTAAGTPTLAAATSDVAPAAGHKQIKFRNRNSEVMSDVFSATELVRYTGTPTNV</sequence>
<feature type="compositionally biased region" description="Low complexity" evidence="1">
    <location>
        <begin position="368"/>
        <end position="384"/>
    </location>
</feature>
<evidence type="ECO:0000256" key="1">
    <source>
        <dbReference type="SAM" id="MobiDB-lite"/>
    </source>
</evidence>